<dbReference type="RefSeq" id="WP_305471904.1">
    <property type="nucleotide sequence ID" value="NZ_JAUYVT010000006.1"/>
</dbReference>
<name>A0ABT9FE32_9GAMM</name>
<dbReference type="PANTHER" id="PTHR33121:SF32">
    <property type="entry name" value="RNASE E SPECIFICITY FACTOR CSRD"/>
    <property type="match status" value="1"/>
</dbReference>
<accession>A0ABT9FE32</accession>
<dbReference type="InterPro" id="IPR001633">
    <property type="entry name" value="EAL_dom"/>
</dbReference>
<evidence type="ECO:0000313" key="3">
    <source>
        <dbReference type="EMBL" id="MDP2564741.1"/>
    </source>
</evidence>
<reference evidence="3" key="1">
    <citation type="submission" date="2023-07" db="EMBL/GenBank/DDBJ databases">
        <title>Genome content predicts the carbon catabolic preferences of heterotrophic bacteria.</title>
        <authorList>
            <person name="Gralka M."/>
        </authorList>
    </citation>
    <scope>NUCLEOTIDE SEQUENCE</scope>
    <source>
        <strain evidence="3">4G09</strain>
    </source>
</reference>
<dbReference type="InterPro" id="IPR050706">
    <property type="entry name" value="Cyclic-di-GMP_PDE-like"/>
</dbReference>
<keyword evidence="4" id="KW-1185">Reference proteome</keyword>
<dbReference type="InterPro" id="IPR035919">
    <property type="entry name" value="EAL_sf"/>
</dbReference>
<keyword evidence="1" id="KW-0472">Membrane</keyword>
<evidence type="ECO:0000313" key="4">
    <source>
        <dbReference type="Proteomes" id="UP001177212"/>
    </source>
</evidence>
<dbReference type="PANTHER" id="PTHR33121">
    <property type="entry name" value="CYCLIC DI-GMP PHOSPHODIESTERASE PDEF"/>
    <property type="match status" value="1"/>
</dbReference>
<feature type="transmembrane region" description="Helical" evidence="1">
    <location>
        <begin position="114"/>
        <end position="134"/>
    </location>
</feature>
<evidence type="ECO:0000256" key="1">
    <source>
        <dbReference type="SAM" id="Phobius"/>
    </source>
</evidence>
<evidence type="ECO:0000259" key="2">
    <source>
        <dbReference type="PROSITE" id="PS50883"/>
    </source>
</evidence>
<dbReference type="Gene3D" id="3.20.20.450">
    <property type="entry name" value="EAL domain"/>
    <property type="match status" value="1"/>
</dbReference>
<dbReference type="SMART" id="SM00052">
    <property type="entry name" value="EAL"/>
    <property type="match status" value="1"/>
</dbReference>
<proteinExistence type="predicted"/>
<dbReference type="CDD" id="cd01948">
    <property type="entry name" value="EAL"/>
    <property type="match status" value="1"/>
</dbReference>
<protein>
    <submittedName>
        <fullName evidence="3">EAL domain-containing protein</fullName>
    </submittedName>
</protein>
<sequence>MSKGQYWLLRYFKPICLVMLVVSLIGFNLILSNALHLKVHSAGQQLTKQVYELQLNAPLNQKTLSVLAQSNGFMLAPESSSLHFKNIIKPQLEVFSYKTLNLGLYHSPVWIMESYLFILLNLVIVGAAISLYRWGSAANFRQLKHRGRHHKTTKLTSSISNLNVVKNFESEELASLYAAAEQYHSLFVLVSWECKFDKNTDLETSFKVFILKGIPEIKKVAVKLINPDKLTIMLYNVPIAELDRYTERLHKIIFNVCQSHQKNTTRKHVKLGACNFRLGADQSKVLQIAQSALTLSKNSMLLHRHRLALSKSQEVLFCNEQVINNIKKNKFMLSFQPVFDLISGDIIQHEALIRVRHDMHGLLAAQYFINQVESKDDALILDKAVLSQILTLVMAEKSPLSVSINMHPKNWLNDKFWSWLTMQMDKLNLSCQLQFEMSESFFCNNKNALANTLNIIKKHRSNIIIDNVKTSENIPLLIHCEEVIGLKLSYELVHLVNEKSHNQKSIKEIVDAGKMLNLPVYAVGVETQKELIMLTKLGVAGAQGFYFSEPLQELTQAVFH</sequence>
<feature type="transmembrane region" description="Helical" evidence="1">
    <location>
        <begin position="12"/>
        <end position="31"/>
    </location>
</feature>
<dbReference type="SUPFAM" id="SSF141868">
    <property type="entry name" value="EAL domain-like"/>
    <property type="match status" value="1"/>
</dbReference>
<organism evidence="3 4">
    <name type="scientific">Pseudoalteromonas marina</name>
    <dbReference type="NCBI Taxonomy" id="267375"/>
    <lineage>
        <taxon>Bacteria</taxon>
        <taxon>Pseudomonadati</taxon>
        <taxon>Pseudomonadota</taxon>
        <taxon>Gammaproteobacteria</taxon>
        <taxon>Alteromonadales</taxon>
        <taxon>Pseudoalteromonadaceae</taxon>
        <taxon>Pseudoalteromonas</taxon>
    </lineage>
</organism>
<gene>
    <name evidence="3" type="ORF">Q8W34_08845</name>
</gene>
<dbReference type="Proteomes" id="UP001177212">
    <property type="component" value="Unassembled WGS sequence"/>
</dbReference>
<comment type="caution">
    <text evidence="3">The sequence shown here is derived from an EMBL/GenBank/DDBJ whole genome shotgun (WGS) entry which is preliminary data.</text>
</comment>
<dbReference type="EMBL" id="JAUYVT010000006">
    <property type="protein sequence ID" value="MDP2564741.1"/>
    <property type="molecule type" value="Genomic_DNA"/>
</dbReference>
<keyword evidence="1" id="KW-1133">Transmembrane helix</keyword>
<dbReference type="Pfam" id="PF00563">
    <property type="entry name" value="EAL"/>
    <property type="match status" value="1"/>
</dbReference>
<feature type="domain" description="EAL" evidence="2">
    <location>
        <begin position="315"/>
        <end position="560"/>
    </location>
</feature>
<dbReference type="PROSITE" id="PS50883">
    <property type="entry name" value="EAL"/>
    <property type="match status" value="1"/>
</dbReference>
<keyword evidence="1" id="KW-0812">Transmembrane</keyword>